<dbReference type="Pfam" id="PF02790">
    <property type="entry name" value="COX2_TM"/>
    <property type="match status" value="1"/>
</dbReference>
<keyword evidence="11 15" id="KW-0472">Membrane</keyword>
<dbReference type="EC" id="7.1.1.9" evidence="14"/>
<evidence type="ECO:0000256" key="6">
    <source>
        <dbReference type="ARBA" id="ARBA00022723"/>
    </source>
</evidence>
<dbReference type="PANTHER" id="PTHR22888">
    <property type="entry name" value="CYTOCHROME C OXIDASE, SUBUNIT II"/>
    <property type="match status" value="1"/>
</dbReference>
<dbReference type="InterPro" id="IPR011759">
    <property type="entry name" value="Cyt_c_oxidase_su2_TM_dom"/>
</dbReference>
<keyword evidence="6 12" id="KW-0479">Metal-binding</keyword>
<evidence type="ECO:0000256" key="5">
    <source>
        <dbReference type="ARBA" id="ARBA00022692"/>
    </source>
</evidence>
<dbReference type="GO" id="GO:0042773">
    <property type="term" value="P:ATP synthesis coupled electron transport"/>
    <property type="evidence" value="ECO:0007669"/>
    <property type="project" value="TreeGrafter"/>
</dbReference>
<accession>A0AAW7X889</accession>
<dbReference type="InterPro" id="IPR009056">
    <property type="entry name" value="Cyt_c-like_dom"/>
</dbReference>
<evidence type="ECO:0000256" key="9">
    <source>
        <dbReference type="ARBA" id="ARBA00023004"/>
    </source>
</evidence>
<evidence type="ECO:0000256" key="15">
    <source>
        <dbReference type="SAM" id="Phobius"/>
    </source>
</evidence>
<feature type="domain" description="Cytochrome oxidase subunit II copper A binding" evidence="16">
    <location>
        <begin position="122"/>
        <end position="260"/>
    </location>
</feature>
<evidence type="ECO:0000259" key="17">
    <source>
        <dbReference type="PROSITE" id="PS50999"/>
    </source>
</evidence>
<sequence>MLSINKRSLALLFSGVSLTLLSTLAGAGEWQLNMTEGVTSISKEVYGLHMLIFYICCAIGVLVFGAMFISMYLHRKSRGAEASHFHESVKLELLWTIVPALILIGMAFPATKTLTKIYDTDNADLDILVTGYQWKWKYEYIGQDVSFFANLSDASKAEIFNGEAKSEHYLLDTDKVLMIPTGKKVRFLVTSADVIHSWWVADLAVKRDAIPGYINESWTRVDEPGLFRGQCAELCGKDHGFMPIVVKAVTPEEFDAWLAQKREEAAAIAEAAKQTLSFDELYAQGEAVYNSQCSACHQPDGKGIAGTFPAIAGSPLAMGDVVGHLDRVINGGQGMPPFGEQLTPVEAAAVITFQRNAFGNNMGDQVQPIDVVNFKQGQ</sequence>
<organism evidence="19 20">
    <name type="scientific">Saccharophagus degradans</name>
    <dbReference type="NCBI Taxonomy" id="86304"/>
    <lineage>
        <taxon>Bacteria</taxon>
        <taxon>Pseudomonadati</taxon>
        <taxon>Pseudomonadota</taxon>
        <taxon>Gammaproteobacteria</taxon>
        <taxon>Cellvibrionales</taxon>
        <taxon>Cellvibrionaceae</taxon>
        <taxon>Saccharophagus</taxon>
    </lineage>
</organism>
<dbReference type="Pfam" id="PF00116">
    <property type="entry name" value="COX2"/>
    <property type="match status" value="1"/>
</dbReference>
<dbReference type="PROSITE" id="PS00078">
    <property type="entry name" value="COX2"/>
    <property type="match status" value="1"/>
</dbReference>
<evidence type="ECO:0000256" key="10">
    <source>
        <dbReference type="ARBA" id="ARBA00023008"/>
    </source>
</evidence>
<dbReference type="PROSITE" id="PS50999">
    <property type="entry name" value="COX2_TM"/>
    <property type="match status" value="1"/>
</dbReference>
<dbReference type="InterPro" id="IPR045187">
    <property type="entry name" value="CcO_II"/>
</dbReference>
<keyword evidence="3 13" id="KW-0813">Transport</keyword>
<dbReference type="GO" id="GO:0020037">
    <property type="term" value="F:heme binding"/>
    <property type="evidence" value="ECO:0007669"/>
    <property type="project" value="InterPro"/>
</dbReference>
<evidence type="ECO:0000313" key="19">
    <source>
        <dbReference type="EMBL" id="MDO6422713.1"/>
    </source>
</evidence>
<dbReference type="InterPro" id="IPR002429">
    <property type="entry name" value="CcO_II-like_C"/>
</dbReference>
<evidence type="ECO:0000256" key="4">
    <source>
        <dbReference type="ARBA" id="ARBA00022660"/>
    </source>
</evidence>
<keyword evidence="7 13" id="KW-0249">Electron transport</keyword>
<keyword evidence="8 15" id="KW-1133">Transmembrane helix</keyword>
<dbReference type="Proteomes" id="UP001169760">
    <property type="component" value="Unassembled WGS sequence"/>
</dbReference>
<dbReference type="NCBIfam" id="TIGR02866">
    <property type="entry name" value="CoxB"/>
    <property type="match status" value="1"/>
</dbReference>
<evidence type="ECO:0000259" key="18">
    <source>
        <dbReference type="PROSITE" id="PS51007"/>
    </source>
</evidence>
<comment type="function">
    <text evidence="14">Subunits I and II form the functional core of the enzyme complex. Electrons originating in cytochrome c are transferred via heme a and Cu(A) to the binuclear center formed by heme a3 and Cu(B).</text>
</comment>
<evidence type="ECO:0000256" key="14">
    <source>
        <dbReference type="RuleBase" id="RU004024"/>
    </source>
</evidence>
<protein>
    <recommendedName>
        <fullName evidence="14">Cytochrome c oxidase subunit 2</fullName>
        <ecNumber evidence="14">7.1.1.9</ecNumber>
    </recommendedName>
</protein>
<dbReference type="GO" id="GO:0005886">
    <property type="term" value="C:plasma membrane"/>
    <property type="evidence" value="ECO:0007669"/>
    <property type="project" value="UniProtKB-SubCell"/>
</dbReference>
<comment type="similarity">
    <text evidence="2 13">Belongs to the cytochrome c oxidase subunit 2 family.</text>
</comment>
<evidence type="ECO:0000256" key="13">
    <source>
        <dbReference type="RuleBase" id="RU000456"/>
    </source>
</evidence>
<reference evidence="19" key="1">
    <citation type="submission" date="2023-07" db="EMBL/GenBank/DDBJ databases">
        <title>Genome content predicts the carbon catabolic preferences of heterotrophic bacteria.</title>
        <authorList>
            <person name="Gralka M."/>
        </authorList>
    </citation>
    <scope>NUCLEOTIDE SEQUENCE</scope>
    <source>
        <strain evidence="19">I3M17_2</strain>
    </source>
</reference>
<dbReference type="AlphaFoldDB" id="A0AAW7X889"/>
<comment type="subcellular location">
    <subcellularLocation>
        <location evidence="13">Cell membrane</location>
        <topology evidence="13">Multi-pass membrane protein</topology>
    </subcellularLocation>
    <subcellularLocation>
        <location evidence="1">Membrane</location>
        <topology evidence="1">Multi-pass membrane protein</topology>
    </subcellularLocation>
</comment>
<dbReference type="PROSITE" id="PS51007">
    <property type="entry name" value="CYTC"/>
    <property type="match status" value="1"/>
</dbReference>
<dbReference type="GO" id="GO:0004129">
    <property type="term" value="F:cytochrome-c oxidase activity"/>
    <property type="evidence" value="ECO:0007669"/>
    <property type="project" value="UniProtKB-EC"/>
</dbReference>
<evidence type="ECO:0000256" key="11">
    <source>
        <dbReference type="ARBA" id="ARBA00023136"/>
    </source>
</evidence>
<feature type="transmembrane region" description="Helical" evidence="15">
    <location>
        <begin position="93"/>
        <end position="110"/>
    </location>
</feature>
<comment type="caution">
    <text evidence="19">The sequence shown here is derived from an EMBL/GenBank/DDBJ whole genome shotgun (WGS) entry which is preliminary data.</text>
</comment>
<evidence type="ECO:0000256" key="7">
    <source>
        <dbReference type="ARBA" id="ARBA00022982"/>
    </source>
</evidence>
<dbReference type="EMBL" id="JAUOPB010000006">
    <property type="protein sequence ID" value="MDO6422713.1"/>
    <property type="molecule type" value="Genomic_DNA"/>
</dbReference>
<dbReference type="InterPro" id="IPR001505">
    <property type="entry name" value="Copper_CuA"/>
</dbReference>
<evidence type="ECO:0000313" key="20">
    <source>
        <dbReference type="Proteomes" id="UP001169760"/>
    </source>
</evidence>
<comment type="catalytic activity">
    <reaction evidence="14">
        <text>4 Fe(II)-[cytochrome c] + O2 + 8 H(+)(in) = 4 Fe(III)-[cytochrome c] + 2 H2O + 4 H(+)(out)</text>
        <dbReference type="Rhea" id="RHEA:11436"/>
        <dbReference type="Rhea" id="RHEA-COMP:10350"/>
        <dbReference type="Rhea" id="RHEA-COMP:14399"/>
        <dbReference type="ChEBI" id="CHEBI:15377"/>
        <dbReference type="ChEBI" id="CHEBI:15378"/>
        <dbReference type="ChEBI" id="CHEBI:15379"/>
        <dbReference type="ChEBI" id="CHEBI:29033"/>
        <dbReference type="ChEBI" id="CHEBI:29034"/>
        <dbReference type="EC" id="7.1.1.9"/>
    </reaction>
</comment>
<gene>
    <name evidence="19" type="primary">coxB</name>
    <name evidence="19" type="ORF">Q4521_09525</name>
</gene>
<evidence type="ECO:0000256" key="1">
    <source>
        <dbReference type="ARBA" id="ARBA00004141"/>
    </source>
</evidence>
<dbReference type="RefSeq" id="WP_216064979.1">
    <property type="nucleotide sequence ID" value="NZ_CP123764.1"/>
</dbReference>
<evidence type="ECO:0000256" key="3">
    <source>
        <dbReference type="ARBA" id="ARBA00022448"/>
    </source>
</evidence>
<name>A0AAW7X889_9GAMM</name>
<keyword evidence="10 14" id="KW-0186">Copper</keyword>
<dbReference type="PANTHER" id="PTHR22888:SF9">
    <property type="entry name" value="CYTOCHROME C OXIDASE SUBUNIT 2"/>
    <property type="match status" value="1"/>
</dbReference>
<dbReference type="GO" id="GO:0005507">
    <property type="term" value="F:copper ion binding"/>
    <property type="evidence" value="ECO:0007669"/>
    <property type="project" value="InterPro"/>
</dbReference>
<dbReference type="InterPro" id="IPR014222">
    <property type="entry name" value="Cyt_c_oxidase_su2"/>
</dbReference>
<dbReference type="GO" id="GO:0016491">
    <property type="term" value="F:oxidoreductase activity"/>
    <property type="evidence" value="ECO:0007669"/>
    <property type="project" value="InterPro"/>
</dbReference>
<proteinExistence type="inferred from homology"/>
<dbReference type="PROSITE" id="PS50857">
    <property type="entry name" value="COX2_CUA"/>
    <property type="match status" value="1"/>
</dbReference>
<keyword evidence="12" id="KW-0349">Heme</keyword>
<feature type="domain" description="Cytochrome c" evidence="18">
    <location>
        <begin position="280"/>
        <end position="358"/>
    </location>
</feature>
<feature type="domain" description="Cytochrome oxidase subunit II transmembrane region profile" evidence="17">
    <location>
        <begin position="26"/>
        <end position="121"/>
    </location>
</feature>
<dbReference type="Pfam" id="PF13442">
    <property type="entry name" value="Cytochrome_CBB3"/>
    <property type="match status" value="1"/>
</dbReference>
<evidence type="ECO:0000256" key="2">
    <source>
        <dbReference type="ARBA" id="ARBA00007866"/>
    </source>
</evidence>
<keyword evidence="4 13" id="KW-0679">Respiratory chain</keyword>
<evidence type="ECO:0000256" key="8">
    <source>
        <dbReference type="ARBA" id="ARBA00022989"/>
    </source>
</evidence>
<feature type="transmembrane region" description="Helical" evidence="15">
    <location>
        <begin position="51"/>
        <end position="73"/>
    </location>
</feature>
<comment type="cofactor">
    <cofactor evidence="14">
        <name>Cu cation</name>
        <dbReference type="ChEBI" id="CHEBI:23378"/>
    </cofactor>
    <text evidence="14">Binds a copper A center.</text>
</comment>
<evidence type="ECO:0000259" key="16">
    <source>
        <dbReference type="PROSITE" id="PS50857"/>
    </source>
</evidence>
<evidence type="ECO:0000256" key="12">
    <source>
        <dbReference type="PROSITE-ProRule" id="PRU00433"/>
    </source>
</evidence>
<keyword evidence="9 12" id="KW-0408">Iron</keyword>
<keyword evidence="5 13" id="KW-0812">Transmembrane</keyword>